<protein>
    <submittedName>
        <fullName evidence="1">2571_t:CDS:1</fullName>
    </submittedName>
</protein>
<accession>A0ACA9PED4</accession>
<reference evidence="1" key="1">
    <citation type="submission" date="2021-06" db="EMBL/GenBank/DDBJ databases">
        <authorList>
            <person name="Kallberg Y."/>
            <person name="Tangrot J."/>
            <person name="Rosling A."/>
        </authorList>
    </citation>
    <scope>NUCLEOTIDE SEQUENCE</scope>
    <source>
        <strain evidence="1">AU212A</strain>
    </source>
</reference>
<comment type="caution">
    <text evidence="1">The sequence shown here is derived from an EMBL/GenBank/DDBJ whole genome shotgun (WGS) entry which is preliminary data.</text>
</comment>
<organism evidence="1 2">
    <name type="scientific">Scutellospora calospora</name>
    <dbReference type="NCBI Taxonomy" id="85575"/>
    <lineage>
        <taxon>Eukaryota</taxon>
        <taxon>Fungi</taxon>
        <taxon>Fungi incertae sedis</taxon>
        <taxon>Mucoromycota</taxon>
        <taxon>Glomeromycotina</taxon>
        <taxon>Glomeromycetes</taxon>
        <taxon>Diversisporales</taxon>
        <taxon>Gigasporaceae</taxon>
        <taxon>Scutellospora</taxon>
    </lineage>
</organism>
<evidence type="ECO:0000313" key="2">
    <source>
        <dbReference type="Proteomes" id="UP000789860"/>
    </source>
</evidence>
<evidence type="ECO:0000313" key="1">
    <source>
        <dbReference type="EMBL" id="CAG8702530.1"/>
    </source>
</evidence>
<gene>
    <name evidence="1" type="ORF">SCALOS_LOCUS10553</name>
</gene>
<dbReference type="EMBL" id="CAJVPM010040102">
    <property type="protein sequence ID" value="CAG8702530.1"/>
    <property type="molecule type" value="Genomic_DNA"/>
</dbReference>
<name>A0ACA9PED4_9GLOM</name>
<proteinExistence type="predicted"/>
<dbReference type="Proteomes" id="UP000789860">
    <property type="component" value="Unassembled WGS sequence"/>
</dbReference>
<keyword evidence="2" id="KW-1185">Reference proteome</keyword>
<feature type="non-terminal residue" evidence="1">
    <location>
        <position position="93"/>
    </location>
</feature>
<feature type="non-terminal residue" evidence="1">
    <location>
        <position position="1"/>
    </location>
</feature>
<sequence length="93" mass="10937">KALIPNERFTYTKNEAKKSVVSICYMMANMRNKFVNSFKLEVELYFSAYGLLYLAIDVLHSLGVFVCSKTIDDYKKKIMKNHPQNIHQFFMDN</sequence>